<sequence>MRRMSKTLPHALTSSDAILRFENNFCCSRKGIYAKNTRKLSLRVQIHMMIINRFASVSSRYQNGIFLCLIHDDESKRLKFLPWGFRMENLIPTRSEDSFQEEKKKREITILAWQVQDYITILSILYIGHIRNVHVLLIEDSVAYTISET</sequence>
<dbReference type="EMBL" id="CVRI01000050">
    <property type="protein sequence ID" value="CRK99296.1"/>
    <property type="molecule type" value="Genomic_DNA"/>
</dbReference>
<organism evidence="1 2">
    <name type="scientific">Clunio marinus</name>
    <dbReference type="NCBI Taxonomy" id="568069"/>
    <lineage>
        <taxon>Eukaryota</taxon>
        <taxon>Metazoa</taxon>
        <taxon>Ecdysozoa</taxon>
        <taxon>Arthropoda</taxon>
        <taxon>Hexapoda</taxon>
        <taxon>Insecta</taxon>
        <taxon>Pterygota</taxon>
        <taxon>Neoptera</taxon>
        <taxon>Endopterygota</taxon>
        <taxon>Diptera</taxon>
        <taxon>Nematocera</taxon>
        <taxon>Chironomoidea</taxon>
        <taxon>Chironomidae</taxon>
        <taxon>Clunio</taxon>
    </lineage>
</organism>
<name>A0A1J1IGG9_9DIPT</name>
<accession>A0A1J1IGG9</accession>
<dbReference type="AlphaFoldDB" id="A0A1J1IGG9"/>
<gene>
    <name evidence="1" type="ORF">CLUMA_CG012723</name>
</gene>
<keyword evidence="2" id="KW-1185">Reference proteome</keyword>
<protein>
    <submittedName>
        <fullName evidence="1">CLUMA_CG012723, isoform A</fullName>
    </submittedName>
</protein>
<proteinExistence type="predicted"/>
<evidence type="ECO:0000313" key="1">
    <source>
        <dbReference type="EMBL" id="CRK99296.1"/>
    </source>
</evidence>
<dbReference type="Proteomes" id="UP000183832">
    <property type="component" value="Unassembled WGS sequence"/>
</dbReference>
<evidence type="ECO:0000313" key="2">
    <source>
        <dbReference type="Proteomes" id="UP000183832"/>
    </source>
</evidence>
<reference evidence="1 2" key="1">
    <citation type="submission" date="2015-04" db="EMBL/GenBank/DDBJ databases">
        <authorList>
            <person name="Syromyatnikov M.Y."/>
            <person name="Popov V.N."/>
        </authorList>
    </citation>
    <scope>NUCLEOTIDE SEQUENCE [LARGE SCALE GENOMIC DNA]</scope>
</reference>